<name>A0A412CFW8_9FIRM</name>
<feature type="binding site" evidence="3">
    <location>
        <position position="62"/>
    </location>
    <ligand>
        <name>Mg(2+)</name>
        <dbReference type="ChEBI" id="CHEBI:18420"/>
        <label>1</label>
    </ligand>
</feature>
<dbReference type="InterPro" id="IPR050792">
    <property type="entry name" value="ADP-ribosylglycohydrolase"/>
</dbReference>
<dbReference type="PANTHER" id="PTHR16222">
    <property type="entry name" value="ADP-RIBOSYLGLYCOHYDROLASE"/>
    <property type="match status" value="1"/>
</dbReference>
<reference evidence="4 5" key="1">
    <citation type="submission" date="2018-08" db="EMBL/GenBank/DDBJ databases">
        <title>A genome reference for cultivated species of the human gut microbiota.</title>
        <authorList>
            <person name="Zou Y."/>
            <person name="Xue W."/>
            <person name="Luo G."/>
        </authorList>
    </citation>
    <scope>NUCLEOTIDE SEQUENCE [LARGE SCALE GENOMIC DNA]</scope>
    <source>
        <strain evidence="4 5">AF27-12</strain>
    </source>
</reference>
<keyword evidence="2 4" id="KW-0378">Hydrolase</keyword>
<evidence type="ECO:0000313" key="5">
    <source>
        <dbReference type="Proteomes" id="UP000286147"/>
    </source>
</evidence>
<dbReference type="Gene3D" id="1.10.4080.10">
    <property type="entry name" value="ADP-ribosylation/Crystallin J1"/>
    <property type="match status" value="1"/>
</dbReference>
<dbReference type="InterPro" id="IPR005502">
    <property type="entry name" value="Ribosyl_crysJ1"/>
</dbReference>
<dbReference type="Proteomes" id="UP000286147">
    <property type="component" value="Unassembled WGS sequence"/>
</dbReference>
<dbReference type="RefSeq" id="WP_118035680.1">
    <property type="nucleotide sequence ID" value="NZ_QRTP01000005.1"/>
</dbReference>
<comment type="similarity">
    <text evidence="1">Belongs to the ADP-ribosylglycohydrolase family.</text>
</comment>
<feature type="binding site" evidence="3">
    <location>
        <position position="280"/>
    </location>
    <ligand>
        <name>Mg(2+)</name>
        <dbReference type="ChEBI" id="CHEBI:18420"/>
        <label>1</label>
    </ligand>
</feature>
<gene>
    <name evidence="4" type="ORF">DWY77_03360</name>
</gene>
<dbReference type="SUPFAM" id="SSF101478">
    <property type="entry name" value="ADP-ribosylglycohydrolase"/>
    <property type="match status" value="1"/>
</dbReference>
<feature type="binding site" evidence="3">
    <location>
        <position position="61"/>
    </location>
    <ligand>
        <name>Mg(2+)</name>
        <dbReference type="ChEBI" id="CHEBI:18420"/>
        <label>1</label>
    </ligand>
</feature>
<keyword evidence="3" id="KW-0479">Metal-binding</keyword>
<feature type="binding site" evidence="3">
    <location>
        <position position="282"/>
    </location>
    <ligand>
        <name>Mg(2+)</name>
        <dbReference type="ChEBI" id="CHEBI:18420"/>
        <label>1</label>
    </ligand>
</feature>
<dbReference type="GO" id="GO:0046872">
    <property type="term" value="F:metal ion binding"/>
    <property type="evidence" value="ECO:0007669"/>
    <property type="project" value="UniProtKB-KW"/>
</dbReference>
<organism evidence="4 5">
    <name type="scientific">Megamonas rupellensis</name>
    <dbReference type="NCBI Taxonomy" id="491921"/>
    <lineage>
        <taxon>Bacteria</taxon>
        <taxon>Bacillati</taxon>
        <taxon>Bacillota</taxon>
        <taxon>Negativicutes</taxon>
        <taxon>Selenomonadales</taxon>
        <taxon>Selenomonadaceae</taxon>
        <taxon>Megamonas</taxon>
    </lineage>
</organism>
<keyword evidence="3" id="KW-0460">Magnesium</keyword>
<dbReference type="AlphaFoldDB" id="A0A412CFW8"/>
<feature type="binding site" evidence="3">
    <location>
        <position position="63"/>
    </location>
    <ligand>
        <name>Mg(2+)</name>
        <dbReference type="ChEBI" id="CHEBI:18420"/>
        <label>1</label>
    </ligand>
</feature>
<dbReference type="PANTHER" id="PTHR16222:SF24">
    <property type="entry name" value="ADP-RIBOSYLHYDROLASE ARH3"/>
    <property type="match status" value="1"/>
</dbReference>
<protein>
    <submittedName>
        <fullName evidence="4">ADP-ribosylglycohydrolase</fullName>
    </submittedName>
</protein>
<comment type="caution">
    <text evidence="4">The sequence shown here is derived from an EMBL/GenBank/DDBJ whole genome shotgun (WGS) entry which is preliminary data.</text>
</comment>
<evidence type="ECO:0000256" key="2">
    <source>
        <dbReference type="ARBA" id="ARBA00022801"/>
    </source>
</evidence>
<evidence type="ECO:0000313" key="4">
    <source>
        <dbReference type="EMBL" id="RGQ85141.1"/>
    </source>
</evidence>
<dbReference type="InterPro" id="IPR036705">
    <property type="entry name" value="Ribosyl_crysJ1_sf"/>
</dbReference>
<feature type="binding site" evidence="3">
    <location>
        <position position="283"/>
    </location>
    <ligand>
        <name>Mg(2+)</name>
        <dbReference type="ChEBI" id="CHEBI:18420"/>
        <label>1</label>
    </ligand>
</feature>
<dbReference type="EMBL" id="QRTP01000005">
    <property type="protein sequence ID" value="RGQ85141.1"/>
    <property type="molecule type" value="Genomic_DNA"/>
</dbReference>
<dbReference type="GO" id="GO:0016787">
    <property type="term" value="F:hydrolase activity"/>
    <property type="evidence" value="ECO:0007669"/>
    <property type="project" value="UniProtKB-KW"/>
</dbReference>
<evidence type="ECO:0000256" key="3">
    <source>
        <dbReference type="PIRSR" id="PIRSR605502-1"/>
    </source>
</evidence>
<accession>A0A412CFW8</accession>
<dbReference type="Pfam" id="PF03747">
    <property type="entry name" value="ADP_ribosyl_GH"/>
    <property type="match status" value="1"/>
</dbReference>
<sequence length="333" mass="35958">MSLEKKIMGTIAGMTLGDSLGMPGELWPKSKIKNQLGFIDTFMDGPQNNEVACYFSAGQFTDDSAQALLFLDAICEYNTIPDANILAQKLLKWIKNVNGFEKNLLGASSKAALLAHSKNEDYKLYTSKAETNGAAMRIAPLGCIIDYSDLNKMAQAVAKISSVTHSTDVTIAGASMIAQAVASAIYGKNFDDILDDVFKIHDIALSLGTPTYSANSKARLKVAISLLDKCTNDNDVSKMIYEVIGTGVLSSEAVPAALTIAYYCQEPEKAAIMSANLGGDTDTIGAMACAICGAYKGIDSIRPEWIYTLEKANNINFKNYTQKILTARKFFKL</sequence>
<proteinExistence type="inferred from homology"/>
<evidence type="ECO:0000256" key="1">
    <source>
        <dbReference type="ARBA" id="ARBA00010702"/>
    </source>
</evidence>
<comment type="cofactor">
    <cofactor evidence="3">
        <name>Mg(2+)</name>
        <dbReference type="ChEBI" id="CHEBI:18420"/>
    </cofactor>
    <text evidence="3">Binds 2 magnesium ions per subunit.</text>
</comment>